<feature type="binding site" evidence="5">
    <location>
        <begin position="191"/>
        <end position="194"/>
    </location>
    <ligand>
        <name>substrate</name>
    </ligand>
</feature>
<sequence length="285" mass="30848">MTDEITVESWLAKAREQLHCHGIASASLDAAVLLCHALQKPRSYLFTWPDKALTEPEYIQAQALLTRRLAGEPIAYIVGLREFWSLPLKVSPTTLIPRPDTEKLVEVALSVIKNGALSGPVLDLGTGTGAIALAIASECPSLSVTGVDVRPEAVELAQQNGLALSIHNAQFCTSHWFSELTGKKFALIVSNPPYIDENDPHLSQGDVRFEPLSALVAKDQGMADIKHIISAAKPFLLPGGGVVFEHGFEQGKLVRDFFLNQGYTDVETIQDDAGLDRVTIGFLAP</sequence>
<dbReference type="FunFam" id="1.10.8.10:FF:000032">
    <property type="entry name" value="Release factor glutamine methyltransferase"/>
    <property type="match status" value="1"/>
</dbReference>
<feature type="binding site" evidence="5">
    <location>
        <begin position="125"/>
        <end position="129"/>
    </location>
    <ligand>
        <name>S-adenosyl-L-methionine</name>
        <dbReference type="ChEBI" id="CHEBI:59789"/>
    </ligand>
</feature>
<dbReference type="InterPro" id="IPR040758">
    <property type="entry name" value="PrmC_N"/>
</dbReference>
<feature type="binding site" evidence="5">
    <location>
        <position position="191"/>
    </location>
    <ligand>
        <name>S-adenosyl-L-methionine</name>
        <dbReference type="ChEBI" id="CHEBI:59789"/>
    </ligand>
</feature>
<evidence type="ECO:0000256" key="4">
    <source>
        <dbReference type="ARBA" id="ARBA00048391"/>
    </source>
</evidence>
<comment type="similarity">
    <text evidence="5">Belongs to the protein N5-glutamine methyltransferase family. PrmC subfamily.</text>
</comment>
<dbReference type="Pfam" id="PF05175">
    <property type="entry name" value="MTS"/>
    <property type="match status" value="1"/>
</dbReference>
<evidence type="ECO:0000259" key="7">
    <source>
        <dbReference type="Pfam" id="PF17827"/>
    </source>
</evidence>
<dbReference type="GO" id="GO:0003676">
    <property type="term" value="F:nucleic acid binding"/>
    <property type="evidence" value="ECO:0007669"/>
    <property type="project" value="InterPro"/>
</dbReference>
<dbReference type="KEGG" id="vih:AB0763_09855"/>
<feature type="binding site" evidence="5">
    <location>
        <position position="176"/>
    </location>
    <ligand>
        <name>S-adenosyl-L-methionine</name>
        <dbReference type="ChEBI" id="CHEBI:59789"/>
    </ligand>
</feature>
<dbReference type="SUPFAM" id="SSF53335">
    <property type="entry name" value="S-adenosyl-L-methionine-dependent methyltransferases"/>
    <property type="match status" value="1"/>
</dbReference>
<dbReference type="InterPro" id="IPR002052">
    <property type="entry name" value="DNA_methylase_N6_adenine_CS"/>
</dbReference>
<evidence type="ECO:0000256" key="3">
    <source>
        <dbReference type="ARBA" id="ARBA00022691"/>
    </source>
</evidence>
<evidence type="ECO:0000256" key="2">
    <source>
        <dbReference type="ARBA" id="ARBA00022679"/>
    </source>
</evidence>
<feature type="domain" description="Release factor glutamine methyltransferase N-terminal" evidence="7">
    <location>
        <begin position="10"/>
        <end position="79"/>
    </location>
</feature>
<dbReference type="GO" id="GO:0102559">
    <property type="term" value="F:peptide chain release factor N(5)-glutamine methyltransferase activity"/>
    <property type="evidence" value="ECO:0007669"/>
    <property type="project" value="UniProtKB-EC"/>
</dbReference>
<comment type="catalytic activity">
    <reaction evidence="4 5">
        <text>L-glutaminyl-[peptide chain release factor] + S-adenosyl-L-methionine = N(5)-methyl-L-glutaminyl-[peptide chain release factor] + S-adenosyl-L-homocysteine + H(+)</text>
        <dbReference type="Rhea" id="RHEA:42896"/>
        <dbReference type="Rhea" id="RHEA-COMP:10271"/>
        <dbReference type="Rhea" id="RHEA-COMP:10272"/>
        <dbReference type="ChEBI" id="CHEBI:15378"/>
        <dbReference type="ChEBI" id="CHEBI:30011"/>
        <dbReference type="ChEBI" id="CHEBI:57856"/>
        <dbReference type="ChEBI" id="CHEBI:59789"/>
        <dbReference type="ChEBI" id="CHEBI:61891"/>
        <dbReference type="EC" id="2.1.1.297"/>
    </reaction>
</comment>
<dbReference type="InterPro" id="IPR007848">
    <property type="entry name" value="Small_mtfrase_dom"/>
</dbReference>
<keyword evidence="1 5" id="KW-0489">Methyltransferase</keyword>
<keyword evidence="2 5" id="KW-0808">Transferase</keyword>
<keyword evidence="3 5" id="KW-0949">S-adenosyl-L-methionine</keyword>
<dbReference type="EC" id="2.1.1.297" evidence="5"/>
<dbReference type="PROSITE" id="PS00092">
    <property type="entry name" value="N6_MTASE"/>
    <property type="match status" value="1"/>
</dbReference>
<dbReference type="InterPro" id="IPR050320">
    <property type="entry name" value="N5-glutamine_MTase"/>
</dbReference>
<gene>
    <name evidence="5 8" type="primary">prmC</name>
    <name evidence="8" type="ORF">AB0763_09855</name>
</gene>
<dbReference type="InterPro" id="IPR019874">
    <property type="entry name" value="RF_methyltr_PrmC"/>
</dbReference>
<dbReference type="RefSeq" id="WP_306100838.1">
    <property type="nucleotide sequence ID" value="NZ_CP162601.1"/>
</dbReference>
<dbReference type="AlphaFoldDB" id="A0AB39HF39"/>
<evidence type="ECO:0000256" key="5">
    <source>
        <dbReference type="HAMAP-Rule" id="MF_02126"/>
    </source>
</evidence>
<dbReference type="Gene3D" id="3.40.50.150">
    <property type="entry name" value="Vaccinia Virus protein VP39"/>
    <property type="match status" value="1"/>
</dbReference>
<evidence type="ECO:0000313" key="8">
    <source>
        <dbReference type="EMBL" id="XDK24518.1"/>
    </source>
</evidence>
<reference evidence="8" key="1">
    <citation type="submission" date="2024-07" db="EMBL/GenBank/DDBJ databases">
        <title>Genome Analysis of a Potential Novel Vibrio Species Secreting pH- and Thermo-stable Alginate Lyase and its Application in Producing Alginate Oligosaccharides.</title>
        <authorList>
            <person name="Huang H."/>
            <person name="Bao K."/>
        </authorList>
    </citation>
    <scope>NUCLEOTIDE SEQUENCE</scope>
    <source>
        <strain evidence="8">HB236076</strain>
    </source>
</reference>
<accession>A0AB39HF39</accession>
<evidence type="ECO:0000256" key="1">
    <source>
        <dbReference type="ARBA" id="ARBA00022603"/>
    </source>
</evidence>
<dbReference type="EMBL" id="CP162601">
    <property type="protein sequence ID" value="XDK24518.1"/>
    <property type="molecule type" value="Genomic_DNA"/>
</dbReference>
<evidence type="ECO:0000259" key="6">
    <source>
        <dbReference type="Pfam" id="PF05175"/>
    </source>
</evidence>
<dbReference type="NCBIfam" id="TIGR00536">
    <property type="entry name" value="hemK_fam"/>
    <property type="match status" value="1"/>
</dbReference>
<dbReference type="PANTHER" id="PTHR18895:SF74">
    <property type="entry name" value="MTRF1L RELEASE FACTOR GLUTAMINE METHYLTRANSFERASE"/>
    <property type="match status" value="1"/>
</dbReference>
<dbReference type="InterPro" id="IPR029063">
    <property type="entry name" value="SAM-dependent_MTases_sf"/>
</dbReference>
<dbReference type="Pfam" id="PF17827">
    <property type="entry name" value="PrmC_N"/>
    <property type="match status" value="1"/>
</dbReference>
<organism evidence="8">
    <name type="scientific">Vibrio sp. HB236076</name>
    <dbReference type="NCBI Taxonomy" id="3232307"/>
    <lineage>
        <taxon>Bacteria</taxon>
        <taxon>Pseudomonadati</taxon>
        <taxon>Pseudomonadota</taxon>
        <taxon>Gammaproteobacteria</taxon>
        <taxon>Vibrionales</taxon>
        <taxon>Vibrionaceae</taxon>
        <taxon>Vibrio</taxon>
    </lineage>
</organism>
<feature type="binding site" evidence="5">
    <location>
        <position position="148"/>
    </location>
    <ligand>
        <name>S-adenosyl-L-methionine</name>
        <dbReference type="ChEBI" id="CHEBI:59789"/>
    </ligand>
</feature>
<dbReference type="PANTHER" id="PTHR18895">
    <property type="entry name" value="HEMK METHYLTRANSFERASE"/>
    <property type="match status" value="1"/>
</dbReference>
<dbReference type="NCBIfam" id="TIGR03534">
    <property type="entry name" value="RF_mod_PrmC"/>
    <property type="match status" value="1"/>
</dbReference>
<name>A0AB39HF39_9VIBR</name>
<feature type="domain" description="Methyltransferase small" evidence="6">
    <location>
        <begin position="110"/>
        <end position="199"/>
    </location>
</feature>
<dbReference type="GO" id="GO:0032259">
    <property type="term" value="P:methylation"/>
    <property type="evidence" value="ECO:0007669"/>
    <property type="project" value="UniProtKB-KW"/>
</dbReference>
<protein>
    <recommendedName>
        <fullName evidence="5">Release factor glutamine methyltransferase</fullName>
        <shortName evidence="5">RF MTase</shortName>
        <ecNumber evidence="5">2.1.1.297</ecNumber>
    </recommendedName>
    <alternativeName>
        <fullName evidence="5">N5-glutamine methyltransferase PrmC</fullName>
    </alternativeName>
    <alternativeName>
        <fullName evidence="5">Protein-(glutamine-N5) MTase PrmC</fullName>
    </alternativeName>
    <alternativeName>
        <fullName evidence="5">Protein-glutamine N-methyltransferase PrmC</fullName>
    </alternativeName>
</protein>
<dbReference type="CDD" id="cd02440">
    <property type="entry name" value="AdoMet_MTases"/>
    <property type="match status" value="1"/>
</dbReference>
<dbReference type="Gene3D" id="1.10.8.10">
    <property type="entry name" value="DNA helicase RuvA subunit, C-terminal domain"/>
    <property type="match status" value="1"/>
</dbReference>
<comment type="function">
    <text evidence="5">Methylates the class 1 translation termination release factors RF1/PrfA and RF2/PrfB on the glutamine residue of the universally conserved GGQ motif.</text>
</comment>
<proteinExistence type="inferred from homology"/>
<dbReference type="HAMAP" id="MF_02126">
    <property type="entry name" value="RF_methyltr_PrmC"/>
    <property type="match status" value="1"/>
</dbReference>
<dbReference type="FunFam" id="3.40.50.150:FF:000053">
    <property type="entry name" value="Release factor glutamine methyltransferase"/>
    <property type="match status" value="1"/>
</dbReference>
<dbReference type="InterPro" id="IPR004556">
    <property type="entry name" value="HemK-like"/>
</dbReference>